<sequence length="135" mass="14643">MDSAEFHAAVYHVVRQIPPQKVTSYGHVAKLIGMPRYSRHVGQALKFVAPDANIPWHRVLSSTGAISSRGPGTSGAQRQKEALEAEGVEVVVGRTGDFRVNFGEWGWFPEVGTVDTGTGVDEVPAEQEANDDNQE</sequence>
<evidence type="ECO:0000313" key="1">
    <source>
        <dbReference type="EMBL" id="KAI0086028.1"/>
    </source>
</evidence>
<dbReference type="EMBL" id="MU274926">
    <property type="protein sequence ID" value="KAI0086028.1"/>
    <property type="molecule type" value="Genomic_DNA"/>
</dbReference>
<accession>A0ACB8TVF2</accession>
<gene>
    <name evidence="1" type="ORF">BDY19DRAFT_986779</name>
</gene>
<protein>
    <submittedName>
        <fullName evidence="1">MGMT family protein</fullName>
    </submittedName>
</protein>
<organism evidence="1 2">
    <name type="scientific">Irpex rosettiformis</name>
    <dbReference type="NCBI Taxonomy" id="378272"/>
    <lineage>
        <taxon>Eukaryota</taxon>
        <taxon>Fungi</taxon>
        <taxon>Dikarya</taxon>
        <taxon>Basidiomycota</taxon>
        <taxon>Agaricomycotina</taxon>
        <taxon>Agaricomycetes</taxon>
        <taxon>Polyporales</taxon>
        <taxon>Irpicaceae</taxon>
        <taxon>Irpex</taxon>
    </lineage>
</organism>
<comment type="caution">
    <text evidence="1">The sequence shown here is derived from an EMBL/GenBank/DDBJ whole genome shotgun (WGS) entry which is preliminary data.</text>
</comment>
<dbReference type="Proteomes" id="UP001055072">
    <property type="component" value="Unassembled WGS sequence"/>
</dbReference>
<name>A0ACB8TVF2_9APHY</name>
<keyword evidence="2" id="KW-1185">Reference proteome</keyword>
<reference evidence="1" key="1">
    <citation type="journal article" date="2021" name="Environ. Microbiol.">
        <title>Gene family expansions and transcriptome signatures uncover fungal adaptations to wood decay.</title>
        <authorList>
            <person name="Hage H."/>
            <person name="Miyauchi S."/>
            <person name="Viragh M."/>
            <person name="Drula E."/>
            <person name="Min B."/>
            <person name="Chaduli D."/>
            <person name="Navarro D."/>
            <person name="Favel A."/>
            <person name="Norest M."/>
            <person name="Lesage-Meessen L."/>
            <person name="Balint B."/>
            <person name="Merenyi Z."/>
            <person name="de Eugenio L."/>
            <person name="Morin E."/>
            <person name="Martinez A.T."/>
            <person name="Baldrian P."/>
            <person name="Stursova M."/>
            <person name="Martinez M.J."/>
            <person name="Novotny C."/>
            <person name="Magnuson J.K."/>
            <person name="Spatafora J.W."/>
            <person name="Maurice S."/>
            <person name="Pangilinan J."/>
            <person name="Andreopoulos W."/>
            <person name="LaButti K."/>
            <person name="Hundley H."/>
            <person name="Na H."/>
            <person name="Kuo A."/>
            <person name="Barry K."/>
            <person name="Lipzen A."/>
            <person name="Henrissat B."/>
            <person name="Riley R."/>
            <person name="Ahrendt S."/>
            <person name="Nagy L.G."/>
            <person name="Grigoriev I.V."/>
            <person name="Martin F."/>
            <person name="Rosso M.N."/>
        </authorList>
    </citation>
    <scope>NUCLEOTIDE SEQUENCE</scope>
    <source>
        <strain evidence="1">CBS 384.51</strain>
    </source>
</reference>
<evidence type="ECO:0000313" key="2">
    <source>
        <dbReference type="Proteomes" id="UP001055072"/>
    </source>
</evidence>
<proteinExistence type="predicted"/>